<evidence type="ECO:0000313" key="6">
    <source>
        <dbReference type="Proteomes" id="UP000190852"/>
    </source>
</evidence>
<dbReference type="Proteomes" id="UP000190852">
    <property type="component" value="Unassembled WGS sequence"/>
</dbReference>
<evidence type="ECO:0000259" key="3">
    <source>
        <dbReference type="Pfam" id="PF03816"/>
    </source>
</evidence>
<organism evidence="5 6">
    <name type="scientific">Parabacteroides chartae</name>
    <dbReference type="NCBI Taxonomy" id="1037355"/>
    <lineage>
        <taxon>Bacteria</taxon>
        <taxon>Pseudomonadati</taxon>
        <taxon>Bacteroidota</taxon>
        <taxon>Bacteroidia</taxon>
        <taxon>Bacteroidales</taxon>
        <taxon>Tannerellaceae</taxon>
        <taxon>Parabacteroides</taxon>
    </lineage>
</organism>
<accession>A0A1T5APD7</accession>
<dbReference type="PANTHER" id="PTHR33392">
    <property type="entry name" value="POLYISOPRENYL-TEICHOIC ACID--PEPTIDOGLYCAN TEICHOIC ACID TRANSFERASE TAGU"/>
    <property type="match status" value="1"/>
</dbReference>
<comment type="similarity">
    <text evidence="1">Belongs to the LytR/CpsA/Psr (LCP) family.</text>
</comment>
<proteinExistence type="inferred from homology"/>
<feature type="domain" description="Soluble ligand binding" evidence="4">
    <location>
        <begin position="50"/>
        <end position="89"/>
    </location>
</feature>
<dbReference type="Pfam" id="PF10531">
    <property type="entry name" value="SLBB"/>
    <property type="match status" value="1"/>
</dbReference>
<keyword evidence="2" id="KW-1133">Transmembrane helix</keyword>
<dbReference type="InterPro" id="IPR050922">
    <property type="entry name" value="LytR/CpsA/Psr_CW_biosynth"/>
</dbReference>
<feature type="domain" description="Cell envelope-related transcriptional attenuator" evidence="3">
    <location>
        <begin position="200"/>
        <end position="297"/>
    </location>
</feature>
<evidence type="ECO:0000256" key="1">
    <source>
        <dbReference type="ARBA" id="ARBA00006068"/>
    </source>
</evidence>
<dbReference type="AlphaFoldDB" id="A0A1T5APD7"/>
<reference evidence="6" key="1">
    <citation type="submission" date="2017-02" db="EMBL/GenBank/DDBJ databases">
        <authorList>
            <person name="Varghese N."/>
            <person name="Submissions S."/>
        </authorList>
    </citation>
    <scope>NUCLEOTIDE SEQUENCE [LARGE SCALE GENOMIC DNA]</scope>
    <source>
        <strain evidence="6">DSM 24967</strain>
    </source>
</reference>
<name>A0A1T5APD7_9BACT</name>
<gene>
    <name evidence="5" type="ORF">SAMN05660349_00785</name>
</gene>
<protein>
    <submittedName>
        <fullName evidence="5">Transcriptional attenuator, LytR family</fullName>
    </submittedName>
</protein>
<dbReference type="PANTHER" id="PTHR33392:SF6">
    <property type="entry name" value="POLYISOPRENYL-TEICHOIC ACID--PEPTIDOGLYCAN TEICHOIC ACID TRANSFERASE TAGU"/>
    <property type="match status" value="1"/>
</dbReference>
<dbReference type="InterPro" id="IPR004474">
    <property type="entry name" value="LytR_CpsA_psr"/>
</dbReference>
<dbReference type="Pfam" id="PF03816">
    <property type="entry name" value="LytR_cpsA_psr"/>
    <property type="match status" value="1"/>
</dbReference>
<evidence type="ECO:0000259" key="4">
    <source>
        <dbReference type="Pfam" id="PF10531"/>
    </source>
</evidence>
<evidence type="ECO:0000256" key="2">
    <source>
        <dbReference type="SAM" id="Phobius"/>
    </source>
</evidence>
<evidence type="ECO:0000313" key="5">
    <source>
        <dbReference type="EMBL" id="SKB36687.1"/>
    </source>
</evidence>
<dbReference type="InterPro" id="IPR019554">
    <property type="entry name" value="Soluble_ligand-bd"/>
</dbReference>
<keyword evidence="2" id="KW-0472">Membrane</keyword>
<keyword evidence="2" id="KW-0812">Transmembrane</keyword>
<dbReference type="EMBL" id="FUYQ01000004">
    <property type="protein sequence ID" value="SKB36687.1"/>
    <property type="molecule type" value="Genomic_DNA"/>
</dbReference>
<keyword evidence="6" id="KW-1185">Reference proteome</keyword>
<dbReference type="Gene3D" id="3.40.630.190">
    <property type="entry name" value="LCP protein"/>
    <property type="match status" value="1"/>
</dbReference>
<feature type="transmembrane region" description="Helical" evidence="2">
    <location>
        <begin position="17"/>
        <end position="40"/>
    </location>
</feature>
<dbReference type="Gene3D" id="3.10.560.10">
    <property type="entry name" value="Outer membrane lipoprotein wza domain like"/>
    <property type="match status" value="1"/>
</dbReference>
<sequence length="390" mass="44230">MPANNWVSPKVFRRRKIAFWVVLGLLVLTGLVYWVALPLLADNRERVAIRVAVCGAVNRPAVYSMERGSDLGMLIRRAGGLKPGADFFRVDAERTVLNDSVYIIPFRGNGGAAVRLPVVPEGLMNKELALEGDSLFLGKDGRELQHVSILYVGLPAVYVLITFYPELNRIQCTHIPFSTRFLAEDYRLMDLFFTLDIRPTLHIVEASLNLKIDYFLIQDRSGFISLIDRLGGVDCNLDGTYAQGVGVKPGKGRLDGFGAWEFIRFLDRQDARGLDVRGLEVAYDARRHRQQGMLRAMRSAFGELDTEDQLKLIARIGELFQTNMDRKFVLSLYRNMLAVPEFSFGTLPGYYSAEGDRLFFYPDIPGYRSLLKREIRSYLVAPANRKQRVY</sequence>